<dbReference type="CDD" id="cd07035">
    <property type="entry name" value="TPP_PYR_POX_like"/>
    <property type="match status" value="1"/>
</dbReference>
<dbReference type="InterPro" id="IPR012001">
    <property type="entry name" value="Thiamin_PyroP_enz_TPP-bd_dom"/>
</dbReference>
<feature type="domain" description="Thiamine pyrophosphate enzyme N-terminal TPP-binding" evidence="7">
    <location>
        <begin position="26"/>
        <end position="148"/>
    </location>
</feature>
<dbReference type="Pfam" id="PF02776">
    <property type="entry name" value="TPP_enzyme_N"/>
    <property type="match status" value="1"/>
</dbReference>
<accession>A0AA38XGN3</accession>
<organism evidence="8 9">
    <name type="scientific">Cladophialophora chaetospira</name>
    <dbReference type="NCBI Taxonomy" id="386627"/>
    <lineage>
        <taxon>Eukaryota</taxon>
        <taxon>Fungi</taxon>
        <taxon>Dikarya</taxon>
        <taxon>Ascomycota</taxon>
        <taxon>Pezizomycotina</taxon>
        <taxon>Eurotiomycetes</taxon>
        <taxon>Chaetothyriomycetidae</taxon>
        <taxon>Chaetothyriales</taxon>
        <taxon>Herpotrichiellaceae</taxon>
        <taxon>Cladophialophora</taxon>
    </lineage>
</organism>
<gene>
    <name evidence="8" type="ORF">H2200_002957</name>
</gene>
<evidence type="ECO:0000259" key="6">
    <source>
        <dbReference type="Pfam" id="PF02775"/>
    </source>
</evidence>
<keyword evidence="9" id="KW-1185">Reference proteome</keyword>
<dbReference type="PANTHER" id="PTHR18968">
    <property type="entry name" value="THIAMINE PYROPHOSPHATE ENZYMES"/>
    <property type="match status" value="1"/>
</dbReference>
<proteinExistence type="inferred from homology"/>
<feature type="compositionally biased region" description="Polar residues" evidence="4">
    <location>
        <begin position="1"/>
        <end position="19"/>
    </location>
</feature>
<dbReference type="GO" id="GO:0050660">
    <property type="term" value="F:flavin adenine dinucleotide binding"/>
    <property type="evidence" value="ECO:0007669"/>
    <property type="project" value="TreeGrafter"/>
</dbReference>
<evidence type="ECO:0000313" key="8">
    <source>
        <dbReference type="EMBL" id="KAJ9613016.1"/>
    </source>
</evidence>
<feature type="region of interest" description="Disordered" evidence="4">
    <location>
        <begin position="1"/>
        <end position="24"/>
    </location>
</feature>
<evidence type="ECO:0000259" key="7">
    <source>
        <dbReference type="Pfam" id="PF02776"/>
    </source>
</evidence>
<dbReference type="GO" id="GO:0000287">
    <property type="term" value="F:magnesium ion binding"/>
    <property type="evidence" value="ECO:0007669"/>
    <property type="project" value="InterPro"/>
</dbReference>
<dbReference type="InterPro" id="IPR029061">
    <property type="entry name" value="THDP-binding"/>
</dbReference>
<evidence type="ECO:0000256" key="3">
    <source>
        <dbReference type="RuleBase" id="RU362132"/>
    </source>
</evidence>
<feature type="domain" description="Thiamine pyrophosphate enzyme TPP-binding" evidence="6">
    <location>
        <begin position="441"/>
        <end position="588"/>
    </location>
</feature>
<name>A0AA38XGN3_9EURO</name>
<dbReference type="GO" id="GO:0003984">
    <property type="term" value="F:acetolactate synthase activity"/>
    <property type="evidence" value="ECO:0007669"/>
    <property type="project" value="TreeGrafter"/>
</dbReference>
<dbReference type="InterPro" id="IPR045229">
    <property type="entry name" value="TPP_enz"/>
</dbReference>
<dbReference type="Proteomes" id="UP001172673">
    <property type="component" value="Unassembled WGS sequence"/>
</dbReference>
<dbReference type="PANTHER" id="PTHR18968:SF13">
    <property type="entry name" value="ACETOLACTATE SYNTHASE CATALYTIC SUBUNIT, MITOCHONDRIAL"/>
    <property type="match status" value="1"/>
</dbReference>
<dbReference type="Gene3D" id="3.40.50.1220">
    <property type="entry name" value="TPP-binding domain"/>
    <property type="match status" value="1"/>
</dbReference>
<feature type="domain" description="Thiamine pyrophosphate enzyme central" evidence="5">
    <location>
        <begin position="225"/>
        <end position="368"/>
    </location>
</feature>
<evidence type="ECO:0000256" key="4">
    <source>
        <dbReference type="SAM" id="MobiDB-lite"/>
    </source>
</evidence>
<evidence type="ECO:0000256" key="1">
    <source>
        <dbReference type="ARBA" id="ARBA00007812"/>
    </source>
</evidence>
<comment type="similarity">
    <text evidence="1 3">Belongs to the TPP enzyme family.</text>
</comment>
<dbReference type="InterPro" id="IPR012000">
    <property type="entry name" value="Thiamin_PyroP_enz_cen_dom"/>
</dbReference>
<evidence type="ECO:0000259" key="5">
    <source>
        <dbReference type="Pfam" id="PF00205"/>
    </source>
</evidence>
<dbReference type="SUPFAM" id="SSF52518">
    <property type="entry name" value="Thiamin diphosphate-binding fold (THDP-binding)"/>
    <property type="match status" value="2"/>
</dbReference>
<dbReference type="Pfam" id="PF02775">
    <property type="entry name" value="TPP_enzyme_C"/>
    <property type="match status" value="1"/>
</dbReference>
<dbReference type="GO" id="GO:0005948">
    <property type="term" value="C:acetolactate synthase complex"/>
    <property type="evidence" value="ECO:0007669"/>
    <property type="project" value="TreeGrafter"/>
</dbReference>
<evidence type="ECO:0000313" key="9">
    <source>
        <dbReference type="Proteomes" id="UP001172673"/>
    </source>
</evidence>
<sequence>MSTSTRLSPADTPNLQNGDASPRARWGSDHIARQLSKLHIPYFVLVPGSSYRGLHDSLVNLNGNTSPEMVICLHEEHAIAIAHGYAKVKEKPLACGLHANVGLMHASMAIFNAFIDRVPMVIFGAAGPFDTTKRRPWIDSTHTAVDQAALVRNYTKWDDQPTTVNSAIRSVIKATAVASVKPCAPTYLVLDVGLQESEYDEADVRYPDTERYVTQQSAGASQADIKKVAQALKDSTKALIMFGRMNRTQKSWDERIRLAEMFGAKVITDIKQPVAFPTTHPLHPAAPALFLAPEAAKMIREADLVISFDWVDLAGFFTAAQGELGEPSAKVIEISLDRQLHNGWSKDHFEEPPADISIFADPDKFITDLVAELESSKLSGYPKSTWPTTEPSSSLKPQNLDSDEIFQADLASALYAVLSPDDMCIIRLPLSFRGIDLLATHPLAYLGMDGGAGIGSGPGQAVGSALALKGTKYVPVAILGDGDFLMGNSAIWTAARYRIPVLIIVSNNGSFYNDEVHQERVANTRSRPVENKWIGMRLDDPLPDIGKMSEGFGLKTLGAQITKRSDLKSKFEEAVKLVRDDKQAVVLDIRVRPDDYLKNWGAGNIVKSEVPMEKPHKSST</sequence>
<dbReference type="GO" id="GO:0009097">
    <property type="term" value="P:isoleucine biosynthetic process"/>
    <property type="evidence" value="ECO:0007669"/>
    <property type="project" value="TreeGrafter"/>
</dbReference>
<dbReference type="GO" id="GO:0030976">
    <property type="term" value="F:thiamine pyrophosphate binding"/>
    <property type="evidence" value="ECO:0007669"/>
    <property type="project" value="InterPro"/>
</dbReference>
<keyword evidence="2 3" id="KW-0786">Thiamine pyrophosphate</keyword>
<dbReference type="InterPro" id="IPR011766">
    <property type="entry name" value="TPP_enzyme_TPP-bd"/>
</dbReference>
<dbReference type="SUPFAM" id="SSF52467">
    <property type="entry name" value="DHS-like NAD/FAD-binding domain"/>
    <property type="match status" value="1"/>
</dbReference>
<dbReference type="InterPro" id="IPR029035">
    <property type="entry name" value="DHS-like_NAD/FAD-binding_dom"/>
</dbReference>
<dbReference type="Pfam" id="PF00205">
    <property type="entry name" value="TPP_enzyme_M"/>
    <property type="match status" value="1"/>
</dbReference>
<dbReference type="GO" id="GO:0009099">
    <property type="term" value="P:L-valine biosynthetic process"/>
    <property type="evidence" value="ECO:0007669"/>
    <property type="project" value="TreeGrafter"/>
</dbReference>
<comment type="caution">
    <text evidence="8">The sequence shown here is derived from an EMBL/GenBank/DDBJ whole genome shotgun (WGS) entry which is preliminary data.</text>
</comment>
<evidence type="ECO:0000256" key="2">
    <source>
        <dbReference type="ARBA" id="ARBA00023052"/>
    </source>
</evidence>
<reference evidence="8" key="1">
    <citation type="submission" date="2022-10" db="EMBL/GenBank/DDBJ databases">
        <title>Culturing micro-colonial fungi from biological soil crusts in the Mojave desert and describing Neophaeococcomyces mojavensis, and introducing the new genera and species Taxawa tesnikishii.</title>
        <authorList>
            <person name="Kurbessoian T."/>
            <person name="Stajich J.E."/>
        </authorList>
    </citation>
    <scope>NUCLEOTIDE SEQUENCE</scope>
    <source>
        <strain evidence="8">TK_41</strain>
    </source>
</reference>
<dbReference type="Gene3D" id="3.40.50.970">
    <property type="match status" value="2"/>
</dbReference>
<dbReference type="EMBL" id="JAPDRK010000004">
    <property type="protein sequence ID" value="KAJ9613016.1"/>
    <property type="molecule type" value="Genomic_DNA"/>
</dbReference>
<evidence type="ECO:0008006" key="10">
    <source>
        <dbReference type="Google" id="ProtNLM"/>
    </source>
</evidence>
<dbReference type="AlphaFoldDB" id="A0AA38XGN3"/>
<protein>
    <recommendedName>
        <fullName evidence="10">Pyruvate decarboxylase</fullName>
    </recommendedName>
</protein>